<sequence length="276" mass="32142">MAAVSSPDSLIFNEMSEIKSDTQAKPQQNIYENISLDDYDASKLTPVFYGWFPRKMSEILVTDNDHISSGSQMKLNWANMENENSEKSDNVCEFDAAIAHPATFGYILLDKKPVVEENVECEIPIPDPLKCSPREYCEFYIFPLLLPALEKMLIEAKANKVFEKRRTKFNACDFLTSYLYSHNPNFNDREGIELEEIPFVQEILAINPRPPIPLSLLLSDDDAATIIQSFYKGYKVRKEPEVQELRQYQRDMREEECEINFKVEDFWRKHSMHEDN</sequence>
<dbReference type="OrthoDB" id="2155538at2759"/>
<dbReference type="PANTHER" id="PTHR34927">
    <property type="entry name" value="IQ DOMAIN-CONTAINING PROTEIN K"/>
    <property type="match status" value="1"/>
</dbReference>
<gene>
    <name evidence="1" type="ORF">PACLA_8A062672</name>
</gene>
<dbReference type="CDD" id="cd22969">
    <property type="entry name" value="DD_IQCK"/>
    <property type="match status" value="1"/>
</dbReference>
<dbReference type="Pfam" id="PF00612">
    <property type="entry name" value="IQ"/>
    <property type="match status" value="1"/>
</dbReference>
<accession>A0A7D9HKF5</accession>
<dbReference type="Proteomes" id="UP001152795">
    <property type="component" value="Unassembled WGS sequence"/>
</dbReference>
<evidence type="ECO:0000313" key="1">
    <source>
        <dbReference type="EMBL" id="CAB3986039.1"/>
    </source>
</evidence>
<dbReference type="PROSITE" id="PS50096">
    <property type="entry name" value="IQ"/>
    <property type="match status" value="1"/>
</dbReference>
<protein>
    <submittedName>
        <fullName evidence="1">IQ domain-containing K-like</fullName>
    </submittedName>
</protein>
<dbReference type="EMBL" id="CACRXK020000956">
    <property type="protein sequence ID" value="CAB3986039.1"/>
    <property type="molecule type" value="Genomic_DNA"/>
</dbReference>
<name>A0A7D9HKF5_PARCT</name>
<dbReference type="AlphaFoldDB" id="A0A7D9HKF5"/>
<dbReference type="InterPro" id="IPR000048">
    <property type="entry name" value="IQ_motif_EF-hand-BS"/>
</dbReference>
<reference evidence="1" key="1">
    <citation type="submission" date="2020-04" db="EMBL/GenBank/DDBJ databases">
        <authorList>
            <person name="Alioto T."/>
            <person name="Alioto T."/>
            <person name="Gomez Garrido J."/>
        </authorList>
    </citation>
    <scope>NUCLEOTIDE SEQUENCE</scope>
    <source>
        <strain evidence="1">A484AB</strain>
    </source>
</reference>
<dbReference type="InterPro" id="IPR043408">
    <property type="entry name" value="IQCK"/>
</dbReference>
<dbReference type="PANTHER" id="PTHR34927:SF1">
    <property type="entry name" value="IQ DOMAIN-CONTAINING PROTEIN K"/>
    <property type="match status" value="1"/>
</dbReference>
<comment type="caution">
    <text evidence="1">The sequence shown here is derived from an EMBL/GenBank/DDBJ whole genome shotgun (WGS) entry which is preliminary data.</text>
</comment>
<organism evidence="1 2">
    <name type="scientific">Paramuricea clavata</name>
    <name type="common">Red gorgonian</name>
    <name type="synonym">Violescent sea-whip</name>
    <dbReference type="NCBI Taxonomy" id="317549"/>
    <lineage>
        <taxon>Eukaryota</taxon>
        <taxon>Metazoa</taxon>
        <taxon>Cnidaria</taxon>
        <taxon>Anthozoa</taxon>
        <taxon>Octocorallia</taxon>
        <taxon>Malacalcyonacea</taxon>
        <taxon>Plexauridae</taxon>
        <taxon>Paramuricea</taxon>
    </lineage>
</organism>
<keyword evidence="2" id="KW-1185">Reference proteome</keyword>
<proteinExistence type="predicted"/>
<dbReference type="CDD" id="cd23767">
    <property type="entry name" value="IQCD"/>
    <property type="match status" value="1"/>
</dbReference>
<evidence type="ECO:0000313" key="2">
    <source>
        <dbReference type="Proteomes" id="UP001152795"/>
    </source>
</evidence>